<keyword evidence="1" id="KW-0472">Membrane</keyword>
<reference evidence="2" key="1">
    <citation type="journal article" date="2014" name="Int. J. Syst. Evol. Microbiol.">
        <title>Complete genome of a new Firmicutes species belonging to the dominant human colonic microbiota ('Ruminococcus bicirculans') reveals two chromosomes and a selective capacity to utilize plant glucans.</title>
        <authorList>
            <consortium name="NISC Comparative Sequencing Program"/>
            <person name="Wegmann U."/>
            <person name="Louis P."/>
            <person name="Goesmann A."/>
            <person name="Henrissat B."/>
            <person name="Duncan S.H."/>
            <person name="Flint H.J."/>
        </authorList>
    </citation>
    <scope>NUCLEOTIDE SEQUENCE</scope>
    <source>
        <strain evidence="2">JCM 17590</strain>
    </source>
</reference>
<feature type="transmembrane region" description="Helical" evidence="1">
    <location>
        <begin position="509"/>
        <end position="529"/>
    </location>
</feature>
<dbReference type="Proteomes" id="UP001415169">
    <property type="component" value="Unassembled WGS sequence"/>
</dbReference>
<dbReference type="RefSeq" id="WP_344791879.1">
    <property type="nucleotide sequence ID" value="NZ_BAABBV010000001.1"/>
</dbReference>
<gene>
    <name evidence="2" type="ORF">GCM10022286_22550</name>
</gene>
<feature type="transmembrane region" description="Helical" evidence="1">
    <location>
        <begin position="396"/>
        <end position="421"/>
    </location>
</feature>
<organism evidence="2 3">
    <name type="scientific">Gryllotalpicola daejeonensis</name>
    <dbReference type="NCBI Taxonomy" id="993087"/>
    <lineage>
        <taxon>Bacteria</taxon>
        <taxon>Bacillati</taxon>
        <taxon>Actinomycetota</taxon>
        <taxon>Actinomycetes</taxon>
        <taxon>Micrococcales</taxon>
        <taxon>Microbacteriaceae</taxon>
        <taxon>Gryllotalpicola</taxon>
    </lineage>
</organism>
<accession>A0ABP7ZLD4</accession>
<feature type="transmembrane region" description="Helical" evidence="1">
    <location>
        <begin position="154"/>
        <end position="174"/>
    </location>
</feature>
<reference evidence="2" key="2">
    <citation type="submission" date="2023-12" db="EMBL/GenBank/DDBJ databases">
        <authorList>
            <person name="Sun Q."/>
            <person name="Inoue M."/>
        </authorList>
    </citation>
    <scope>NUCLEOTIDE SEQUENCE</scope>
    <source>
        <strain evidence="2">JCM 17590</strain>
    </source>
</reference>
<name>A0ABP7ZLD4_9MICO</name>
<protein>
    <submittedName>
        <fullName evidence="2">Exporter of polyketide antibiotics</fullName>
    </submittedName>
</protein>
<proteinExistence type="predicted"/>
<keyword evidence="1" id="KW-0812">Transmembrane</keyword>
<feature type="transmembrane region" description="Helical" evidence="1">
    <location>
        <begin position="342"/>
        <end position="368"/>
    </location>
</feature>
<feature type="transmembrane region" description="Helical" evidence="1">
    <location>
        <begin position="465"/>
        <end position="489"/>
    </location>
</feature>
<keyword evidence="1" id="KW-1133">Transmembrane helix</keyword>
<comment type="caution">
    <text evidence="2">The sequence shown here is derived from an EMBL/GenBank/DDBJ whole genome shotgun (WGS) entry which is preliminary data.</text>
</comment>
<feature type="transmembrane region" description="Helical" evidence="1">
    <location>
        <begin position="241"/>
        <end position="261"/>
    </location>
</feature>
<feature type="transmembrane region" description="Helical" evidence="1">
    <location>
        <begin position="300"/>
        <end position="322"/>
    </location>
</feature>
<evidence type="ECO:0000313" key="3">
    <source>
        <dbReference type="Proteomes" id="UP001415169"/>
    </source>
</evidence>
<feature type="transmembrane region" description="Helical" evidence="1">
    <location>
        <begin position="433"/>
        <end position="458"/>
    </location>
</feature>
<feature type="transmembrane region" description="Helical" evidence="1">
    <location>
        <begin position="186"/>
        <end position="202"/>
    </location>
</feature>
<sequence length="538" mass="55510">MFWQLLRFRLRRDRWQLIVWGVVHFLLAYMVVSAVNTTYGTAVERANTVRVMMVTPAILVFRGTPQGTGAGDFMALLGLTFIALIVAFQSTFLVVRNTRAEEAVGQTETIAATAAGRWAPSFAVIALGVFANVVAAVALAIGCLAGGLPAGGSWLFGAGCGMVGLTFVGVAFLLAQLFPAGRSANGWAATLAVLAYVVRGIGDAAGTPHLQSLTLTPAWPIWASPIGWAQRTLPWSEHARVWPLFLGLASFVVLTAVALLVQDRRDVGAGILAERRGRADASAVLGGTFGLALRLQRGVLVAWTAALVAGALLLGSLSGVMIDQLQTTGAGVTNALDEIGGAGGGTLLQAFVNVGAVFSGLIASAICVQGAMRLRQEEAAGGADAVLSTAAGRVRWALSFLVVAAVGAVVGLALAGLVAGAVAGDEGGGFATWFWAIVWEVPAVLVFLGIVALVFAVLPSATVAVGWAIFALGAIFGLFGPLFGLPEWARDLAPFAHTPAVALPDPSFTGGWVMALIAVVLVVASVYLFKLRDTKPGA</sequence>
<feature type="transmembrane region" description="Helical" evidence="1">
    <location>
        <begin position="17"/>
        <end position="35"/>
    </location>
</feature>
<evidence type="ECO:0000313" key="2">
    <source>
        <dbReference type="EMBL" id="GAA4162899.1"/>
    </source>
</evidence>
<evidence type="ECO:0000256" key="1">
    <source>
        <dbReference type="SAM" id="Phobius"/>
    </source>
</evidence>
<feature type="transmembrane region" description="Helical" evidence="1">
    <location>
        <begin position="122"/>
        <end position="148"/>
    </location>
</feature>
<feature type="transmembrane region" description="Helical" evidence="1">
    <location>
        <begin position="73"/>
        <end position="95"/>
    </location>
</feature>
<keyword evidence="3" id="KW-1185">Reference proteome</keyword>
<dbReference type="EMBL" id="BAABBV010000001">
    <property type="protein sequence ID" value="GAA4162899.1"/>
    <property type="molecule type" value="Genomic_DNA"/>
</dbReference>